<dbReference type="AlphaFoldDB" id="L8WYE1"/>
<evidence type="ECO:0000313" key="2">
    <source>
        <dbReference type="Proteomes" id="UP000011668"/>
    </source>
</evidence>
<evidence type="ECO:0000313" key="1">
    <source>
        <dbReference type="EMBL" id="ELU43030.1"/>
    </source>
</evidence>
<dbReference type="EMBL" id="AFRT01000627">
    <property type="protein sequence ID" value="ELU43030.1"/>
    <property type="molecule type" value="Genomic_DNA"/>
</dbReference>
<protein>
    <submittedName>
        <fullName evidence="1">Uncharacterized protein</fullName>
    </submittedName>
</protein>
<dbReference type="HOGENOM" id="CLU_3320314_0_0_1"/>
<reference evidence="1 2" key="1">
    <citation type="journal article" date="2013" name="Nat. Commun.">
        <title>The evolution and pathogenic mechanisms of the rice sheath blight pathogen.</title>
        <authorList>
            <person name="Zheng A."/>
            <person name="Lin R."/>
            <person name="Xu L."/>
            <person name="Qin P."/>
            <person name="Tang C."/>
            <person name="Ai P."/>
            <person name="Zhang D."/>
            <person name="Liu Y."/>
            <person name="Sun Z."/>
            <person name="Feng H."/>
            <person name="Wang Y."/>
            <person name="Chen Y."/>
            <person name="Liang X."/>
            <person name="Fu R."/>
            <person name="Li Q."/>
            <person name="Zhang J."/>
            <person name="Yu X."/>
            <person name="Xie Z."/>
            <person name="Ding L."/>
            <person name="Guan P."/>
            <person name="Tang J."/>
            <person name="Liang Y."/>
            <person name="Wang S."/>
            <person name="Deng Q."/>
            <person name="Li S."/>
            <person name="Zhu J."/>
            <person name="Wang L."/>
            <person name="Liu H."/>
            <person name="Li P."/>
        </authorList>
    </citation>
    <scope>NUCLEOTIDE SEQUENCE [LARGE SCALE GENOMIC DNA]</scope>
    <source>
        <strain evidence="2">AG-1 IA</strain>
    </source>
</reference>
<sequence>MADAGDITGTHLATNRLPLFSVYGCSAKQYSFRPRYQYI</sequence>
<organism evidence="1 2">
    <name type="scientific">Thanatephorus cucumeris (strain AG1-IA)</name>
    <name type="common">Rice sheath blight fungus</name>
    <name type="synonym">Rhizoctonia solani</name>
    <dbReference type="NCBI Taxonomy" id="983506"/>
    <lineage>
        <taxon>Eukaryota</taxon>
        <taxon>Fungi</taxon>
        <taxon>Dikarya</taxon>
        <taxon>Basidiomycota</taxon>
        <taxon>Agaricomycotina</taxon>
        <taxon>Agaricomycetes</taxon>
        <taxon>Cantharellales</taxon>
        <taxon>Ceratobasidiaceae</taxon>
        <taxon>Rhizoctonia</taxon>
        <taxon>Rhizoctonia solani AG-1</taxon>
    </lineage>
</organism>
<keyword evidence="2" id="KW-1185">Reference proteome</keyword>
<proteinExistence type="predicted"/>
<comment type="caution">
    <text evidence="1">The sequence shown here is derived from an EMBL/GenBank/DDBJ whole genome shotgun (WGS) entry which is preliminary data.</text>
</comment>
<accession>L8WYE1</accession>
<name>L8WYE1_THACA</name>
<gene>
    <name evidence="1" type="ORF">AG1IA_02935</name>
</gene>
<dbReference type="Proteomes" id="UP000011668">
    <property type="component" value="Unassembled WGS sequence"/>
</dbReference>